<organism evidence="8 9">
    <name type="scientific">Candidatus Wolfebacteria bacterium GW2011_GWC1_43_10</name>
    <dbReference type="NCBI Taxonomy" id="1619011"/>
    <lineage>
        <taxon>Bacteria</taxon>
        <taxon>Candidatus Wolfeibacteriota</taxon>
    </lineage>
</organism>
<dbReference type="InterPro" id="IPR019758">
    <property type="entry name" value="Pept_S26A_signal_pept_1_CS"/>
</dbReference>
<dbReference type="PATRIC" id="fig|1619011.3.peg.133"/>
<keyword evidence="4 6" id="KW-0378">Hydrolase</keyword>
<comment type="similarity">
    <text evidence="2 6">Belongs to the peptidase S26 family.</text>
</comment>
<keyword evidence="6" id="KW-1133">Transmembrane helix</keyword>
<dbReference type="PROSITE" id="PS00760">
    <property type="entry name" value="SPASE_I_2"/>
    <property type="match status" value="1"/>
</dbReference>
<feature type="domain" description="Peptidase S26" evidence="7">
    <location>
        <begin position="9"/>
        <end position="170"/>
    </location>
</feature>
<dbReference type="GO" id="GO:0016020">
    <property type="term" value="C:membrane"/>
    <property type="evidence" value="ECO:0007669"/>
    <property type="project" value="UniProtKB-SubCell"/>
</dbReference>
<dbReference type="PANTHER" id="PTHR43390">
    <property type="entry name" value="SIGNAL PEPTIDASE I"/>
    <property type="match status" value="1"/>
</dbReference>
<protein>
    <recommendedName>
        <fullName evidence="3 6">Signal peptidase I</fullName>
        <ecNumber evidence="3 6">3.4.21.89</ecNumber>
    </recommendedName>
</protein>
<evidence type="ECO:0000256" key="5">
    <source>
        <dbReference type="PIRSR" id="PIRSR600223-1"/>
    </source>
</evidence>
<feature type="active site" evidence="5">
    <location>
        <position position="39"/>
    </location>
</feature>
<dbReference type="GO" id="GO:0004252">
    <property type="term" value="F:serine-type endopeptidase activity"/>
    <property type="evidence" value="ECO:0007669"/>
    <property type="project" value="InterPro"/>
</dbReference>
<proteinExistence type="inferred from homology"/>
<feature type="transmembrane region" description="Helical" evidence="6">
    <location>
        <begin position="6"/>
        <end position="30"/>
    </location>
</feature>
<dbReference type="InterPro" id="IPR036286">
    <property type="entry name" value="LexA/Signal_pep-like_sf"/>
</dbReference>
<dbReference type="CDD" id="cd06530">
    <property type="entry name" value="S26_SPase_I"/>
    <property type="match status" value="1"/>
</dbReference>
<dbReference type="Proteomes" id="UP000034810">
    <property type="component" value="Unassembled WGS sequence"/>
</dbReference>
<dbReference type="InterPro" id="IPR019757">
    <property type="entry name" value="Pept_S26A_signal_pept_1_Lys-AS"/>
</dbReference>
<dbReference type="PANTHER" id="PTHR43390:SF1">
    <property type="entry name" value="CHLOROPLAST PROCESSING PEPTIDASE"/>
    <property type="match status" value="1"/>
</dbReference>
<feature type="active site" evidence="5">
    <location>
        <position position="82"/>
    </location>
</feature>
<reference evidence="8 9" key="1">
    <citation type="journal article" date="2015" name="Nature">
        <title>rRNA introns, odd ribosomes, and small enigmatic genomes across a large radiation of phyla.</title>
        <authorList>
            <person name="Brown C.T."/>
            <person name="Hug L.A."/>
            <person name="Thomas B.C."/>
            <person name="Sharon I."/>
            <person name="Castelle C.J."/>
            <person name="Singh A."/>
            <person name="Wilkins M.J."/>
            <person name="Williams K.H."/>
            <person name="Banfield J.F."/>
        </authorList>
    </citation>
    <scope>NUCLEOTIDE SEQUENCE [LARGE SCALE GENOMIC DNA]</scope>
</reference>
<dbReference type="Gene3D" id="2.10.109.10">
    <property type="entry name" value="Umud Fragment, subunit A"/>
    <property type="match status" value="1"/>
</dbReference>
<name>A0A0G1CBL8_9BACT</name>
<comment type="caution">
    <text evidence="8">The sequence shown here is derived from an EMBL/GenBank/DDBJ whole genome shotgun (WGS) entry which is preliminary data.</text>
</comment>
<evidence type="ECO:0000313" key="8">
    <source>
        <dbReference type="EMBL" id="KKS82942.1"/>
    </source>
</evidence>
<dbReference type="InterPro" id="IPR000223">
    <property type="entry name" value="Pept_S26A_signal_pept_1"/>
</dbReference>
<dbReference type="EC" id="3.4.21.89" evidence="3 6"/>
<dbReference type="NCBIfam" id="TIGR02227">
    <property type="entry name" value="sigpep_I_bact"/>
    <property type="match status" value="1"/>
</dbReference>
<sequence>MRKFLFTVWEIAEVFLIALIAVGAIKYFLIQPFIVNGASMEPSFYDGDYLLIDEISYRINPPARGDVVVFKSPYNPSTYYIKRVIGLPGERVEVENSKIKIYNQENPNGFYVEESYLSDFRNDWSGETSFSLKDNQYFVMGDNRANSLDSRYWGPLEKDSIVGLVRLRLWPIPDMKVFEKTMYSQ</sequence>
<evidence type="ECO:0000256" key="4">
    <source>
        <dbReference type="ARBA" id="ARBA00022801"/>
    </source>
</evidence>
<comment type="subcellular location">
    <subcellularLocation>
        <location evidence="6">Membrane</location>
        <topology evidence="6">Single-pass type II membrane protein</topology>
    </subcellularLocation>
</comment>
<dbReference type="Pfam" id="PF10502">
    <property type="entry name" value="Peptidase_S26"/>
    <property type="match status" value="1"/>
</dbReference>
<dbReference type="PROSITE" id="PS00761">
    <property type="entry name" value="SPASE_I_3"/>
    <property type="match status" value="1"/>
</dbReference>
<keyword evidence="6" id="KW-0472">Membrane</keyword>
<dbReference type="EMBL" id="LCFA01000003">
    <property type="protein sequence ID" value="KKS82942.1"/>
    <property type="molecule type" value="Genomic_DNA"/>
</dbReference>
<evidence type="ECO:0000256" key="2">
    <source>
        <dbReference type="ARBA" id="ARBA00009370"/>
    </source>
</evidence>
<gene>
    <name evidence="8" type="ORF">UV58_C0003G0016</name>
</gene>
<dbReference type="PRINTS" id="PR00727">
    <property type="entry name" value="LEADERPTASE"/>
</dbReference>
<dbReference type="GO" id="GO:0009003">
    <property type="term" value="F:signal peptidase activity"/>
    <property type="evidence" value="ECO:0007669"/>
    <property type="project" value="UniProtKB-EC"/>
</dbReference>
<dbReference type="GO" id="GO:0006465">
    <property type="term" value="P:signal peptide processing"/>
    <property type="evidence" value="ECO:0007669"/>
    <property type="project" value="InterPro"/>
</dbReference>
<evidence type="ECO:0000256" key="6">
    <source>
        <dbReference type="RuleBase" id="RU362042"/>
    </source>
</evidence>
<accession>A0A0G1CBL8</accession>
<dbReference type="AlphaFoldDB" id="A0A0G1CBL8"/>
<evidence type="ECO:0000259" key="7">
    <source>
        <dbReference type="Pfam" id="PF10502"/>
    </source>
</evidence>
<evidence type="ECO:0000256" key="3">
    <source>
        <dbReference type="ARBA" id="ARBA00013208"/>
    </source>
</evidence>
<keyword evidence="6" id="KW-0812">Transmembrane</keyword>
<comment type="catalytic activity">
    <reaction evidence="1 6">
        <text>Cleavage of hydrophobic, N-terminal signal or leader sequences from secreted and periplasmic proteins.</text>
        <dbReference type="EC" id="3.4.21.89"/>
    </reaction>
</comment>
<evidence type="ECO:0000313" key="9">
    <source>
        <dbReference type="Proteomes" id="UP000034810"/>
    </source>
</evidence>
<dbReference type="SUPFAM" id="SSF51306">
    <property type="entry name" value="LexA/Signal peptidase"/>
    <property type="match status" value="1"/>
</dbReference>
<evidence type="ECO:0000256" key="1">
    <source>
        <dbReference type="ARBA" id="ARBA00000677"/>
    </source>
</evidence>
<keyword evidence="6" id="KW-0645">Protease</keyword>
<dbReference type="InterPro" id="IPR019533">
    <property type="entry name" value="Peptidase_S26"/>
</dbReference>